<dbReference type="GO" id="GO:0008270">
    <property type="term" value="F:zinc ion binding"/>
    <property type="evidence" value="ECO:0007669"/>
    <property type="project" value="UniProtKB-KW"/>
</dbReference>
<evidence type="ECO:0000259" key="14">
    <source>
        <dbReference type="PROSITE" id="PS51292"/>
    </source>
</evidence>
<feature type="transmembrane region" description="Helical" evidence="13">
    <location>
        <begin position="143"/>
        <end position="162"/>
    </location>
</feature>
<evidence type="ECO:0000256" key="3">
    <source>
        <dbReference type="ARBA" id="ARBA00004906"/>
    </source>
</evidence>
<evidence type="ECO:0000256" key="8">
    <source>
        <dbReference type="ARBA" id="ARBA00022771"/>
    </source>
</evidence>
<accession>A0A4Y7IWE7</accession>
<keyword evidence="6 13" id="KW-0812">Transmembrane</keyword>
<keyword evidence="5" id="KW-0808">Transferase</keyword>
<evidence type="ECO:0000313" key="15">
    <source>
        <dbReference type="EMBL" id="RZC53204.1"/>
    </source>
</evidence>
<dbReference type="EMBL" id="CM010717">
    <property type="protein sequence ID" value="RZC53204.1"/>
    <property type="molecule type" value="Genomic_DNA"/>
</dbReference>
<evidence type="ECO:0000256" key="9">
    <source>
        <dbReference type="ARBA" id="ARBA00022786"/>
    </source>
</evidence>
<dbReference type="Pfam" id="PF12906">
    <property type="entry name" value="RINGv"/>
    <property type="match status" value="1"/>
</dbReference>
<dbReference type="AlphaFoldDB" id="A0A4Y7IWE7"/>
<comment type="pathway">
    <text evidence="3">Protein modification; protein ubiquitination.</text>
</comment>
<dbReference type="EC" id="2.3.2.27" evidence="4"/>
<name>A0A4Y7IWE7_PAPSO</name>
<keyword evidence="16" id="KW-1185">Reference proteome</keyword>
<evidence type="ECO:0000256" key="13">
    <source>
        <dbReference type="SAM" id="Phobius"/>
    </source>
</evidence>
<dbReference type="GO" id="GO:0061630">
    <property type="term" value="F:ubiquitin protein ligase activity"/>
    <property type="evidence" value="ECO:0007669"/>
    <property type="project" value="UniProtKB-EC"/>
</dbReference>
<dbReference type="GO" id="GO:0005789">
    <property type="term" value="C:endoplasmic reticulum membrane"/>
    <property type="evidence" value="ECO:0007669"/>
    <property type="project" value="TreeGrafter"/>
</dbReference>
<keyword evidence="8" id="KW-0863">Zinc-finger</keyword>
<evidence type="ECO:0000256" key="2">
    <source>
        <dbReference type="ARBA" id="ARBA00004141"/>
    </source>
</evidence>
<comment type="subcellular location">
    <subcellularLocation>
        <location evidence="2">Membrane</location>
        <topology evidence="2">Multi-pass membrane protein</topology>
    </subcellularLocation>
</comment>
<keyword evidence="12 13" id="KW-0472">Membrane</keyword>
<protein>
    <recommendedName>
        <fullName evidence="4">RING-type E3 ubiquitin transferase</fullName>
        <ecNumber evidence="4">2.3.2.27</ecNumber>
    </recommendedName>
</protein>
<evidence type="ECO:0000256" key="4">
    <source>
        <dbReference type="ARBA" id="ARBA00012483"/>
    </source>
</evidence>
<organism evidence="15 16">
    <name type="scientific">Papaver somniferum</name>
    <name type="common">Opium poppy</name>
    <dbReference type="NCBI Taxonomy" id="3469"/>
    <lineage>
        <taxon>Eukaryota</taxon>
        <taxon>Viridiplantae</taxon>
        <taxon>Streptophyta</taxon>
        <taxon>Embryophyta</taxon>
        <taxon>Tracheophyta</taxon>
        <taxon>Spermatophyta</taxon>
        <taxon>Magnoliopsida</taxon>
        <taxon>Ranunculales</taxon>
        <taxon>Papaveraceae</taxon>
        <taxon>Papaveroideae</taxon>
        <taxon>Papaver</taxon>
    </lineage>
</organism>
<proteinExistence type="predicted"/>
<gene>
    <name evidence="15" type="ORF">C5167_012055</name>
</gene>
<dbReference type="OMA" id="TIRMPRT"/>
<dbReference type="GO" id="GO:0036503">
    <property type="term" value="P:ERAD pathway"/>
    <property type="evidence" value="ECO:0007669"/>
    <property type="project" value="TreeGrafter"/>
</dbReference>
<evidence type="ECO:0000256" key="10">
    <source>
        <dbReference type="ARBA" id="ARBA00022833"/>
    </source>
</evidence>
<keyword evidence="10" id="KW-0862">Zinc</keyword>
<dbReference type="PANTHER" id="PTHR13145">
    <property type="entry name" value="SSM4 PROTEIN"/>
    <property type="match status" value="1"/>
</dbReference>
<keyword evidence="9" id="KW-0833">Ubl conjugation pathway</keyword>
<feature type="transmembrane region" description="Helical" evidence="13">
    <location>
        <begin position="169"/>
        <end position="188"/>
    </location>
</feature>
<reference evidence="15 16" key="1">
    <citation type="journal article" date="2018" name="Science">
        <title>The opium poppy genome and morphinan production.</title>
        <authorList>
            <person name="Guo L."/>
            <person name="Winzer T."/>
            <person name="Yang X."/>
            <person name="Li Y."/>
            <person name="Ning Z."/>
            <person name="He Z."/>
            <person name="Teodor R."/>
            <person name="Lu Y."/>
            <person name="Bowser T.A."/>
            <person name="Graham I.A."/>
            <person name="Ye K."/>
        </authorList>
    </citation>
    <scope>NUCLEOTIDE SEQUENCE [LARGE SCALE GENOMIC DNA]</scope>
    <source>
        <strain evidence="16">cv. HN1</strain>
        <tissue evidence="15">Leaves</tissue>
    </source>
</reference>
<evidence type="ECO:0000256" key="1">
    <source>
        <dbReference type="ARBA" id="ARBA00000900"/>
    </source>
</evidence>
<evidence type="ECO:0000256" key="7">
    <source>
        <dbReference type="ARBA" id="ARBA00022723"/>
    </source>
</evidence>
<dbReference type="SMART" id="SM00744">
    <property type="entry name" value="RINGv"/>
    <property type="match status" value="1"/>
</dbReference>
<keyword evidence="11 13" id="KW-1133">Transmembrane helix</keyword>
<dbReference type="STRING" id="3469.A0A4Y7IWE7"/>
<evidence type="ECO:0000256" key="5">
    <source>
        <dbReference type="ARBA" id="ARBA00022679"/>
    </source>
</evidence>
<feature type="domain" description="RING-CH-type" evidence="14">
    <location>
        <begin position="24"/>
        <end position="57"/>
    </location>
</feature>
<dbReference type="PANTHER" id="PTHR13145:SF0">
    <property type="entry name" value="E3 UBIQUITIN-PROTEIN LIGASE MARCHF6"/>
    <property type="match status" value="1"/>
</dbReference>
<dbReference type="InterPro" id="IPR011016">
    <property type="entry name" value="Znf_RING-CH"/>
</dbReference>
<keyword evidence="7" id="KW-0479">Metal-binding</keyword>
<comment type="catalytic activity">
    <reaction evidence="1">
        <text>S-ubiquitinyl-[E2 ubiquitin-conjugating enzyme]-L-cysteine + [acceptor protein]-L-lysine = [E2 ubiquitin-conjugating enzyme]-L-cysteine + N(6)-ubiquitinyl-[acceptor protein]-L-lysine.</text>
        <dbReference type="EC" id="2.3.2.27"/>
    </reaction>
</comment>
<feature type="transmembrane region" description="Helical" evidence="13">
    <location>
        <begin position="86"/>
        <end position="108"/>
    </location>
</feature>
<dbReference type="SUPFAM" id="SSF57850">
    <property type="entry name" value="RING/U-box"/>
    <property type="match status" value="1"/>
</dbReference>
<dbReference type="Gramene" id="RZC53204">
    <property type="protein sequence ID" value="RZC53204"/>
    <property type="gene ID" value="C5167_012055"/>
</dbReference>
<dbReference type="InterPro" id="IPR013083">
    <property type="entry name" value="Znf_RING/FYVE/PHD"/>
</dbReference>
<evidence type="ECO:0000313" key="16">
    <source>
        <dbReference type="Proteomes" id="UP000316621"/>
    </source>
</evidence>
<evidence type="ECO:0000256" key="11">
    <source>
        <dbReference type="ARBA" id="ARBA00022989"/>
    </source>
</evidence>
<evidence type="ECO:0000256" key="6">
    <source>
        <dbReference type="ARBA" id="ARBA00022692"/>
    </source>
</evidence>
<dbReference type="Proteomes" id="UP000316621">
    <property type="component" value="Chromosome 3"/>
</dbReference>
<sequence length="250" mass="28415">MFSSLLDFRRFKMDGCDDIAYVPSGSIKFVHQDCLLQWLNYSNARQCEICRYPFSFSPVYAENASRLSIAKFALGIVIKGCHNVQYLMRLPFVLSAWLLIVPVTVWLWRLAFVRSFGEAGEVLILSRHISATAILIEYCFDGYLLPASILFIFLGAVCFRDYFRCMVRLAFLVLVELGVFPLICGWWLDVCSFRMLGKTASLVVGFSSFSPPLAMHWTVGIIYMLQIGIYKFGICDVVGTLKCFALSVNY</sequence>
<evidence type="ECO:0000256" key="12">
    <source>
        <dbReference type="ARBA" id="ARBA00023136"/>
    </source>
</evidence>
<dbReference type="Gene3D" id="3.30.40.10">
    <property type="entry name" value="Zinc/RING finger domain, C3HC4 (zinc finger)"/>
    <property type="match status" value="1"/>
</dbReference>
<feature type="transmembrane region" description="Helical" evidence="13">
    <location>
        <begin position="200"/>
        <end position="225"/>
    </location>
</feature>
<dbReference type="PROSITE" id="PS51292">
    <property type="entry name" value="ZF_RING_CH"/>
    <property type="match status" value="1"/>
</dbReference>